<feature type="compositionally biased region" description="Basic residues" evidence="1">
    <location>
        <begin position="12"/>
        <end position="30"/>
    </location>
</feature>
<reference evidence="2" key="1">
    <citation type="submission" date="2022-01" db="EMBL/GenBank/DDBJ databases">
        <title>Comparative genomics reveals a dynamic genome evolution in the ectomycorrhizal milk-cap (Lactarius) mushrooms.</title>
        <authorList>
            <consortium name="DOE Joint Genome Institute"/>
            <person name="Lebreton A."/>
            <person name="Tang N."/>
            <person name="Kuo A."/>
            <person name="LaButti K."/>
            <person name="Drula E."/>
            <person name="Barry K."/>
            <person name="Clum A."/>
            <person name="Lipzen A."/>
            <person name="Mousain D."/>
            <person name="Ng V."/>
            <person name="Wang R."/>
            <person name="Wang X."/>
            <person name="Dai Y."/>
            <person name="Henrissat B."/>
            <person name="Grigoriev I.V."/>
            <person name="Guerin-Laguette A."/>
            <person name="Yu F."/>
            <person name="Martin F.M."/>
        </authorList>
    </citation>
    <scope>NUCLEOTIDE SEQUENCE</scope>
    <source>
        <strain evidence="2">QP</strain>
    </source>
</reference>
<dbReference type="AlphaFoldDB" id="A0AAD4QIC2"/>
<keyword evidence="3" id="KW-1185">Reference proteome</keyword>
<organism evidence="2 3">
    <name type="scientific">Lactarius akahatsu</name>
    <dbReference type="NCBI Taxonomy" id="416441"/>
    <lineage>
        <taxon>Eukaryota</taxon>
        <taxon>Fungi</taxon>
        <taxon>Dikarya</taxon>
        <taxon>Basidiomycota</taxon>
        <taxon>Agaricomycotina</taxon>
        <taxon>Agaricomycetes</taxon>
        <taxon>Russulales</taxon>
        <taxon>Russulaceae</taxon>
        <taxon>Lactarius</taxon>
    </lineage>
</organism>
<proteinExistence type="predicted"/>
<gene>
    <name evidence="2" type="ORF">EDB92DRAFT_2100248</name>
</gene>
<feature type="region of interest" description="Disordered" evidence="1">
    <location>
        <begin position="1"/>
        <end position="33"/>
    </location>
</feature>
<name>A0AAD4QIC2_9AGAM</name>
<protein>
    <submittedName>
        <fullName evidence="2">Uncharacterized protein</fullName>
    </submittedName>
</protein>
<accession>A0AAD4QIC2</accession>
<dbReference type="Proteomes" id="UP001201163">
    <property type="component" value="Unassembled WGS sequence"/>
</dbReference>
<dbReference type="EMBL" id="JAKELL010000001">
    <property type="protein sequence ID" value="KAH9001783.1"/>
    <property type="molecule type" value="Genomic_DNA"/>
</dbReference>
<evidence type="ECO:0000313" key="2">
    <source>
        <dbReference type="EMBL" id="KAH9001783.1"/>
    </source>
</evidence>
<evidence type="ECO:0000313" key="3">
    <source>
        <dbReference type="Proteomes" id="UP001201163"/>
    </source>
</evidence>
<sequence>MSSQVVCPGSGRSKHRNHPRRPRRPPRGAKPRTGVLLVREHAVLGSLMSRTDAARWVNANGELLRLYGDRRRKGPGTPPRGTRLRRLAVTAVTSHLSLWGYAQVRSAGEHEEWAALSLTEPREFFSIVDVVNEMYIYVEKGTCDSESTNLTCTGYGATLGARGATKSSC</sequence>
<comment type="caution">
    <text evidence="2">The sequence shown here is derived from an EMBL/GenBank/DDBJ whole genome shotgun (WGS) entry which is preliminary data.</text>
</comment>
<evidence type="ECO:0000256" key="1">
    <source>
        <dbReference type="SAM" id="MobiDB-lite"/>
    </source>
</evidence>